<dbReference type="Gene3D" id="2.40.30.10">
    <property type="entry name" value="Translation factors"/>
    <property type="match status" value="1"/>
</dbReference>
<dbReference type="InterPro" id="IPR047872">
    <property type="entry name" value="EFG_IV"/>
</dbReference>
<dbReference type="GO" id="GO:0005525">
    <property type="term" value="F:GTP binding"/>
    <property type="evidence" value="ECO:0007669"/>
    <property type="project" value="UniProtKB-KW"/>
</dbReference>
<keyword evidence="2" id="KW-0342">GTP-binding</keyword>
<dbReference type="Pfam" id="PF00009">
    <property type="entry name" value="GTP_EFTU"/>
    <property type="match status" value="1"/>
</dbReference>
<dbReference type="InterPro" id="IPR041095">
    <property type="entry name" value="EFG_II"/>
</dbReference>
<reference evidence="5 6" key="1">
    <citation type="journal article" date="2015" name="Genome Announc.">
        <title>Draft Genome Sequence of Filamentous Marine Cyanobacterium Lyngbya confervoides Strain BDU141951.</title>
        <authorList>
            <person name="Chandrababunaidu M.M."/>
            <person name="Sen D."/>
            <person name="Tripathy S."/>
        </authorList>
    </citation>
    <scope>NUCLEOTIDE SEQUENCE [LARGE SCALE GENOMIC DNA]</scope>
    <source>
        <strain evidence="5 6">BDU141951</strain>
    </source>
</reference>
<dbReference type="InterPro" id="IPR027417">
    <property type="entry name" value="P-loop_NTPase"/>
</dbReference>
<dbReference type="CDD" id="cd16262">
    <property type="entry name" value="EFG_III"/>
    <property type="match status" value="1"/>
</dbReference>
<dbReference type="Gene3D" id="3.30.70.240">
    <property type="match status" value="1"/>
</dbReference>
<dbReference type="InterPro" id="IPR005225">
    <property type="entry name" value="Small_GTP-bd"/>
</dbReference>
<dbReference type="FunFam" id="3.30.230.10:FF:000003">
    <property type="entry name" value="Elongation factor G"/>
    <property type="match status" value="1"/>
</dbReference>
<evidence type="ECO:0000313" key="6">
    <source>
        <dbReference type="Proteomes" id="UP000031561"/>
    </source>
</evidence>
<dbReference type="NCBIfam" id="NF009891">
    <property type="entry name" value="PRK13351.1-1"/>
    <property type="match status" value="1"/>
</dbReference>
<name>A0ABD4T285_9CYAN</name>
<keyword evidence="1" id="KW-0547">Nucleotide-binding</keyword>
<dbReference type="PRINTS" id="PR01037">
    <property type="entry name" value="TCRTETOQM"/>
</dbReference>
<dbReference type="InterPro" id="IPR035649">
    <property type="entry name" value="EFG_V"/>
</dbReference>
<dbReference type="InterPro" id="IPR000795">
    <property type="entry name" value="T_Tr_GTP-bd_dom"/>
</dbReference>
<keyword evidence="5" id="KW-0648">Protein biosynthesis</keyword>
<dbReference type="InterPro" id="IPR000640">
    <property type="entry name" value="EFG_V-like"/>
</dbReference>
<dbReference type="Gene3D" id="3.30.230.10">
    <property type="match status" value="1"/>
</dbReference>
<dbReference type="SUPFAM" id="SSF50447">
    <property type="entry name" value="Translation proteins"/>
    <property type="match status" value="1"/>
</dbReference>
<dbReference type="Gene3D" id="3.40.50.300">
    <property type="entry name" value="P-loop containing nucleotide triphosphate hydrolases"/>
    <property type="match status" value="1"/>
</dbReference>
<dbReference type="CDD" id="cd01434">
    <property type="entry name" value="EFG_mtEFG1_IV"/>
    <property type="match status" value="1"/>
</dbReference>
<dbReference type="Gene3D" id="3.30.70.870">
    <property type="entry name" value="Elongation Factor G (Translational Gtpase), domain 3"/>
    <property type="match status" value="1"/>
</dbReference>
<dbReference type="NCBIfam" id="TIGR00231">
    <property type="entry name" value="small_GTP"/>
    <property type="match status" value="1"/>
</dbReference>
<feature type="region of interest" description="Disordered" evidence="3">
    <location>
        <begin position="33"/>
        <end position="55"/>
    </location>
</feature>
<dbReference type="SMART" id="SM00838">
    <property type="entry name" value="EFG_C"/>
    <property type="match status" value="1"/>
</dbReference>
<evidence type="ECO:0000256" key="3">
    <source>
        <dbReference type="SAM" id="MobiDB-lite"/>
    </source>
</evidence>
<dbReference type="SMART" id="SM00889">
    <property type="entry name" value="EFG_IV"/>
    <property type="match status" value="1"/>
</dbReference>
<dbReference type="InterPro" id="IPR014721">
    <property type="entry name" value="Ribsml_uS5_D2-typ_fold_subgr"/>
</dbReference>
<dbReference type="InterPro" id="IPR035647">
    <property type="entry name" value="EFG_III/V"/>
</dbReference>
<evidence type="ECO:0000259" key="4">
    <source>
        <dbReference type="PROSITE" id="PS51722"/>
    </source>
</evidence>
<feature type="domain" description="Tr-type G" evidence="4">
    <location>
        <begin position="3"/>
        <end position="276"/>
    </location>
</feature>
<dbReference type="Pfam" id="PF00679">
    <property type="entry name" value="EFG_C"/>
    <property type="match status" value="1"/>
</dbReference>
<dbReference type="RefSeq" id="WP_250833289.1">
    <property type="nucleotide sequence ID" value="NZ_JTHE03000044.1"/>
</dbReference>
<sequence>MMSHFRNVALVGPYSSGKTTLLESLLHLSGATTRKGSVRDQNTVGDASPEARDRQMSTEVTAASIEHGGLSFTFLDCPGSIEFLQETLSALVGVDAAVVVCEPDSQKVLNLAPIFQKLDEWEIPHLIFLNKMDNALDNFPDVLNALQQVSSRPLVLRQYPIYQKEQITGFIDLITEKAYQYHENAPADLIPLPDSLQDLETDAHRHMLEALADFDDHLLEEIIEDIHPSEEEVRADFKMELGADLIVPVLIGMASQSFGVLPLLTALREDVPDAQETAARRGFKATSDVPVAQVLKTYLLPQGGKQSLVRIWQGCIDDSMSLKADRVGGIYRMLGQSTKSLGRVEAGDIVAISRLETAKTGDVLSPPGEAMATNGLQAERLEPVFCQAITAVHRKDEVKISTALAKIVEEDPSLAWEHRDSTHEILLWGQGDIHLQVAIDRLNRKYNLPVNTHRPHVPYQETIRKSTKSHGKYKHQTGGHGQYGDVYLEIHPQGRGEGVQFEQKIVGGVVPKQYIPGVETGVREYLAQGIHGFPIVDVSVVLTDGSYHSVDSSEQAFKQAARVAMQQGIPDCEPILLEPIESVTISTPTDFTSNVLRLITNRRGQILGYEAKKNWTGWDEVSAHLPLSEMQDLIIELRSLTQGVGFFHWQDDHLDVVPDKIAERVLAKTSDD</sequence>
<proteinExistence type="predicted"/>
<dbReference type="GO" id="GO:0003746">
    <property type="term" value="F:translation elongation factor activity"/>
    <property type="evidence" value="ECO:0007669"/>
    <property type="project" value="UniProtKB-KW"/>
</dbReference>
<evidence type="ECO:0000256" key="2">
    <source>
        <dbReference type="ARBA" id="ARBA00023134"/>
    </source>
</evidence>
<feature type="compositionally biased region" description="Polar residues" evidence="3">
    <location>
        <begin position="33"/>
        <end position="45"/>
    </location>
</feature>
<dbReference type="PANTHER" id="PTHR43261:SF7">
    <property type="entry name" value="ELONGATION FACTOR G-LIKE PROTEIN"/>
    <property type="match status" value="1"/>
</dbReference>
<dbReference type="PRINTS" id="PR00315">
    <property type="entry name" value="ELONGATNFCT"/>
</dbReference>
<dbReference type="CDD" id="cd03713">
    <property type="entry name" value="EFG_mtEFG_C"/>
    <property type="match status" value="1"/>
</dbReference>
<dbReference type="Pfam" id="PF14492">
    <property type="entry name" value="EFG_III"/>
    <property type="match status" value="1"/>
</dbReference>
<dbReference type="InterPro" id="IPR009022">
    <property type="entry name" value="EFG_III"/>
</dbReference>
<dbReference type="AlphaFoldDB" id="A0ABD4T285"/>
<evidence type="ECO:0000313" key="5">
    <source>
        <dbReference type="EMBL" id="MCM1982700.1"/>
    </source>
</evidence>
<gene>
    <name evidence="5" type="ORF">QQ91_0007675</name>
</gene>
<dbReference type="Proteomes" id="UP000031561">
    <property type="component" value="Unassembled WGS sequence"/>
</dbReference>
<dbReference type="InterPro" id="IPR020568">
    <property type="entry name" value="Ribosomal_Su5_D2-typ_SF"/>
</dbReference>
<dbReference type="EMBL" id="JTHE03000044">
    <property type="protein sequence ID" value="MCM1982700.1"/>
    <property type="molecule type" value="Genomic_DNA"/>
</dbReference>
<comment type="caution">
    <text evidence="5">The sequence shown here is derived from an EMBL/GenBank/DDBJ whole genome shotgun (WGS) entry which is preliminary data.</text>
</comment>
<dbReference type="SUPFAM" id="SSF54211">
    <property type="entry name" value="Ribosomal protein S5 domain 2-like"/>
    <property type="match status" value="1"/>
</dbReference>
<protein>
    <submittedName>
        <fullName evidence="5">Elongation factor G</fullName>
    </submittedName>
</protein>
<dbReference type="FunFam" id="3.30.70.240:FF:000001">
    <property type="entry name" value="Elongation factor G"/>
    <property type="match status" value="1"/>
</dbReference>
<dbReference type="SUPFAM" id="SSF54980">
    <property type="entry name" value="EF-G C-terminal domain-like"/>
    <property type="match status" value="2"/>
</dbReference>
<keyword evidence="6" id="KW-1185">Reference proteome</keyword>
<dbReference type="SUPFAM" id="SSF52540">
    <property type="entry name" value="P-loop containing nucleoside triphosphate hydrolases"/>
    <property type="match status" value="1"/>
</dbReference>
<dbReference type="PROSITE" id="PS51722">
    <property type="entry name" value="G_TR_2"/>
    <property type="match status" value="1"/>
</dbReference>
<dbReference type="PANTHER" id="PTHR43261">
    <property type="entry name" value="TRANSLATION ELONGATION FACTOR G-RELATED"/>
    <property type="match status" value="1"/>
</dbReference>
<accession>A0ABD4T285</accession>
<keyword evidence="5" id="KW-0251">Elongation factor</keyword>
<dbReference type="CDD" id="cd04170">
    <property type="entry name" value="EF-G_bact"/>
    <property type="match status" value="1"/>
</dbReference>
<organism evidence="5 6">
    <name type="scientific">Lyngbya confervoides BDU141951</name>
    <dbReference type="NCBI Taxonomy" id="1574623"/>
    <lineage>
        <taxon>Bacteria</taxon>
        <taxon>Bacillati</taxon>
        <taxon>Cyanobacteriota</taxon>
        <taxon>Cyanophyceae</taxon>
        <taxon>Oscillatoriophycideae</taxon>
        <taxon>Oscillatoriales</taxon>
        <taxon>Microcoleaceae</taxon>
        <taxon>Lyngbya</taxon>
    </lineage>
</organism>
<evidence type="ECO:0000256" key="1">
    <source>
        <dbReference type="ARBA" id="ARBA00022741"/>
    </source>
</evidence>
<dbReference type="Pfam" id="PF03764">
    <property type="entry name" value="EFG_IV"/>
    <property type="match status" value="1"/>
</dbReference>
<dbReference type="InterPro" id="IPR009000">
    <property type="entry name" value="Transl_B-barrel_sf"/>
</dbReference>
<dbReference type="InterPro" id="IPR005517">
    <property type="entry name" value="Transl_elong_EFG/EF2_IV"/>
</dbReference>
<dbReference type="NCBIfam" id="NF009379">
    <property type="entry name" value="PRK12740.1-3"/>
    <property type="match status" value="1"/>
</dbReference>